<name>A0A2T2ZV08_9PEZI</name>
<dbReference type="EMBL" id="KZ678653">
    <property type="protein sequence ID" value="PSR77500.1"/>
    <property type="molecule type" value="Genomic_DNA"/>
</dbReference>
<protein>
    <submittedName>
        <fullName evidence="1">Uncharacterized protein</fullName>
    </submittedName>
</protein>
<dbReference type="InParanoid" id="A0A2T2ZV08"/>
<keyword evidence="2" id="KW-1185">Reference proteome</keyword>
<dbReference type="AlphaFoldDB" id="A0A2T2ZV08"/>
<evidence type="ECO:0000313" key="1">
    <source>
        <dbReference type="EMBL" id="PSR77500.1"/>
    </source>
</evidence>
<gene>
    <name evidence="1" type="ORF">BD289DRAFT_445335</name>
</gene>
<accession>A0A2T2ZV08</accession>
<dbReference type="Proteomes" id="UP000241462">
    <property type="component" value="Unassembled WGS sequence"/>
</dbReference>
<proteinExistence type="predicted"/>
<sequence>MTSLQRLALTIEATLRERALLAIMVVVERAAAPPPPPTAEVLLCFHGRLVPSQGECPGRSFGIDLMARVRTQVLFLPATLMPTCQKPGFGTEVRRTRGVALAGLQRGEQAASRINRLLHRTITQLTTRIHSQASMAVEVATRNLRNISGLRPTSIWLNGLNDRRGRIRRRSRSFLVRSCRMLGSSACVSTVLA</sequence>
<reference evidence="1 2" key="1">
    <citation type="journal article" date="2018" name="Mycol. Prog.">
        <title>Coniella lustricola, a new species from submerged detritus.</title>
        <authorList>
            <person name="Raudabaugh D.B."/>
            <person name="Iturriaga T."/>
            <person name="Carver A."/>
            <person name="Mondo S."/>
            <person name="Pangilinan J."/>
            <person name="Lipzen A."/>
            <person name="He G."/>
            <person name="Amirebrahimi M."/>
            <person name="Grigoriev I.V."/>
            <person name="Miller A.N."/>
        </authorList>
    </citation>
    <scope>NUCLEOTIDE SEQUENCE [LARGE SCALE GENOMIC DNA]</scope>
    <source>
        <strain evidence="1 2">B22-T-1</strain>
    </source>
</reference>
<organism evidence="1 2">
    <name type="scientific">Coniella lustricola</name>
    <dbReference type="NCBI Taxonomy" id="2025994"/>
    <lineage>
        <taxon>Eukaryota</taxon>
        <taxon>Fungi</taxon>
        <taxon>Dikarya</taxon>
        <taxon>Ascomycota</taxon>
        <taxon>Pezizomycotina</taxon>
        <taxon>Sordariomycetes</taxon>
        <taxon>Sordariomycetidae</taxon>
        <taxon>Diaporthales</taxon>
        <taxon>Schizoparmaceae</taxon>
        <taxon>Coniella</taxon>
    </lineage>
</organism>
<evidence type="ECO:0000313" key="2">
    <source>
        <dbReference type="Proteomes" id="UP000241462"/>
    </source>
</evidence>